<name>A0A0H1R175_9EURY</name>
<evidence type="ECO:0000256" key="6">
    <source>
        <dbReference type="ARBA" id="ARBA00023032"/>
    </source>
</evidence>
<keyword evidence="5 8" id="KW-1133">Transmembrane helix</keyword>
<dbReference type="Pfam" id="PF00528">
    <property type="entry name" value="BPD_transp_1"/>
    <property type="match status" value="1"/>
</dbReference>
<sequence>MFRNRAALPRPTPFKALFLAVTFCLIAYTLVVIGGLVVYPPLPALIESLFSPEIVFAVELSLVTSAVSTAFCVVAAVPVAYSLARLSFPGRNLANTLFNIPLALPPLVAGVALLIFYGPSTFGKMLSASGLDVIYTPLGIVVAQFFVNLPYMVRVARSAFETINPRYEHVARTLGCTEWGAFRQITLPLAKSGLIAGLVITWSKSIGEFGAVLMLAGATRMKTETLPIALFLNMSTGDLDLAVAASVILIVISVISLAVFERYTGGRGVF</sequence>
<dbReference type="Gene3D" id="1.10.3720.10">
    <property type="entry name" value="MetI-like"/>
    <property type="match status" value="1"/>
</dbReference>
<dbReference type="OrthoDB" id="11163at2157"/>
<feature type="transmembrane region" description="Helical" evidence="8">
    <location>
        <begin position="133"/>
        <end position="153"/>
    </location>
</feature>
<evidence type="ECO:0000313" key="11">
    <source>
        <dbReference type="Proteomes" id="UP000035301"/>
    </source>
</evidence>
<comment type="similarity">
    <text evidence="8">Belongs to the binding-protein-dependent transport system permease family.</text>
</comment>
<dbReference type="PANTHER" id="PTHR30406">
    <property type="entry name" value="SULFATE TRANSPORT SYSTEM PERMEASE PROTEIN"/>
    <property type="match status" value="1"/>
</dbReference>
<feature type="transmembrane region" description="Helical" evidence="8">
    <location>
        <begin position="96"/>
        <end position="118"/>
    </location>
</feature>
<dbReference type="GO" id="GO:0005886">
    <property type="term" value="C:plasma membrane"/>
    <property type="evidence" value="ECO:0007669"/>
    <property type="project" value="UniProtKB-SubCell"/>
</dbReference>
<feature type="domain" description="ABC transmembrane type-1" evidence="9">
    <location>
        <begin position="58"/>
        <end position="260"/>
    </location>
</feature>
<dbReference type="Proteomes" id="UP000035301">
    <property type="component" value="Unassembled WGS sequence"/>
</dbReference>
<keyword evidence="7 8" id="KW-0472">Membrane</keyword>
<comment type="subcellular location">
    <subcellularLocation>
        <location evidence="8">Cell membrane</location>
        <topology evidence="8">Multi-pass membrane protein</topology>
    </subcellularLocation>
    <subcellularLocation>
        <location evidence="1">Membrane</location>
        <topology evidence="1">Multi-pass membrane protein</topology>
    </subcellularLocation>
</comment>
<dbReference type="SUPFAM" id="SSF161098">
    <property type="entry name" value="MetI-like"/>
    <property type="match status" value="1"/>
</dbReference>
<dbReference type="NCBIfam" id="NF038017">
    <property type="entry name" value="ABC_perm1"/>
    <property type="match status" value="1"/>
</dbReference>
<dbReference type="PATRIC" id="fig|1550566.3.peg.70"/>
<dbReference type="NCBIfam" id="TIGR02141">
    <property type="entry name" value="modB_ABC"/>
    <property type="match status" value="1"/>
</dbReference>
<evidence type="ECO:0000259" key="9">
    <source>
        <dbReference type="PROSITE" id="PS50928"/>
    </source>
</evidence>
<dbReference type="NCBIfam" id="TIGR01581">
    <property type="entry name" value="Mo_ABC_porter"/>
    <property type="match status" value="1"/>
</dbReference>
<dbReference type="PANTHER" id="PTHR30406:SF8">
    <property type="entry name" value="SULFATE TRANSPORT SYSTEM PERMEASE PROTEIN CYST"/>
    <property type="match status" value="1"/>
</dbReference>
<evidence type="ECO:0000256" key="1">
    <source>
        <dbReference type="ARBA" id="ARBA00004141"/>
    </source>
</evidence>
<feature type="transmembrane region" description="Helical" evidence="8">
    <location>
        <begin position="193"/>
        <end position="219"/>
    </location>
</feature>
<dbReference type="InterPro" id="IPR035906">
    <property type="entry name" value="MetI-like_sf"/>
</dbReference>
<feature type="transmembrane region" description="Helical" evidence="8">
    <location>
        <begin position="16"/>
        <end position="40"/>
    </location>
</feature>
<dbReference type="GO" id="GO:0015098">
    <property type="term" value="F:molybdate ion transmembrane transporter activity"/>
    <property type="evidence" value="ECO:0007669"/>
    <property type="project" value="InterPro"/>
</dbReference>
<keyword evidence="3" id="KW-0500">Molybdenum</keyword>
<evidence type="ECO:0000256" key="3">
    <source>
        <dbReference type="ARBA" id="ARBA00022505"/>
    </source>
</evidence>
<dbReference type="PROSITE" id="PS50928">
    <property type="entry name" value="ABC_TM1"/>
    <property type="match status" value="1"/>
</dbReference>
<evidence type="ECO:0000256" key="4">
    <source>
        <dbReference type="ARBA" id="ARBA00022692"/>
    </source>
</evidence>
<feature type="transmembrane region" description="Helical" evidence="8">
    <location>
        <begin position="239"/>
        <end position="260"/>
    </location>
</feature>
<feature type="transmembrane region" description="Helical" evidence="8">
    <location>
        <begin position="60"/>
        <end position="84"/>
    </location>
</feature>
<dbReference type="STRING" id="1550566.SZ63_00305"/>
<evidence type="ECO:0000256" key="8">
    <source>
        <dbReference type="RuleBase" id="RU363032"/>
    </source>
</evidence>
<proteinExistence type="inferred from homology"/>
<keyword evidence="4 8" id="KW-0812">Transmembrane</keyword>
<evidence type="ECO:0000313" key="10">
    <source>
        <dbReference type="EMBL" id="KLK88950.1"/>
    </source>
</evidence>
<dbReference type="GO" id="GO:0015419">
    <property type="term" value="F:ABC-type sulfate transporter activity"/>
    <property type="evidence" value="ECO:0007669"/>
    <property type="project" value="InterPro"/>
</dbReference>
<protein>
    <submittedName>
        <fullName evidence="10">Molybdate ABC transporter permease</fullName>
    </submittedName>
</protein>
<dbReference type="InterPro" id="IPR006469">
    <property type="entry name" value="NifC_ABC_porter"/>
</dbReference>
<keyword evidence="2 8" id="KW-0813">Transport</keyword>
<dbReference type="InterPro" id="IPR005667">
    <property type="entry name" value="Sulph_transpt2"/>
</dbReference>
<evidence type="ECO:0000256" key="7">
    <source>
        <dbReference type="ARBA" id="ARBA00023136"/>
    </source>
</evidence>
<keyword evidence="6" id="KW-0764">Sulfate transport</keyword>
<gene>
    <name evidence="10" type="ORF">SZ63_00305</name>
</gene>
<reference evidence="10 11" key="1">
    <citation type="journal article" date="2015" name="Int. J. Syst. Evol. Microbiol.">
        <title>Methanoculleus sediminis sp. nov., a methanogen from sediments near a submarine mud volcano.</title>
        <authorList>
            <person name="Chen S.C."/>
            <person name="Chen M.F."/>
            <person name="Lai M.C."/>
            <person name="Weng C.Y."/>
            <person name="Wu S.Y."/>
            <person name="Lin S."/>
            <person name="Yang T.F."/>
            <person name="Chen P.C."/>
        </authorList>
    </citation>
    <scope>NUCLEOTIDE SEQUENCE [LARGE SCALE GENOMIC DNA]</scope>
    <source>
        <strain evidence="10 11">S3Fa</strain>
    </source>
</reference>
<evidence type="ECO:0000256" key="5">
    <source>
        <dbReference type="ARBA" id="ARBA00022989"/>
    </source>
</evidence>
<comment type="caution">
    <text evidence="10">The sequence shown here is derived from an EMBL/GenBank/DDBJ whole genome shotgun (WGS) entry which is preliminary data.</text>
</comment>
<dbReference type="RefSeq" id="WP_048179362.1">
    <property type="nucleotide sequence ID" value="NZ_JXOJ01000001.1"/>
</dbReference>
<dbReference type="InterPro" id="IPR011867">
    <property type="entry name" value="ModB_ABC"/>
</dbReference>
<dbReference type="CDD" id="cd06261">
    <property type="entry name" value="TM_PBP2"/>
    <property type="match status" value="1"/>
</dbReference>
<organism evidence="10 11">
    <name type="scientific">Methanoculleus sediminis</name>
    <dbReference type="NCBI Taxonomy" id="1550566"/>
    <lineage>
        <taxon>Archaea</taxon>
        <taxon>Methanobacteriati</taxon>
        <taxon>Methanobacteriota</taxon>
        <taxon>Stenosarchaea group</taxon>
        <taxon>Methanomicrobia</taxon>
        <taxon>Methanomicrobiales</taxon>
        <taxon>Methanomicrobiaceae</taxon>
        <taxon>Methanoculleus</taxon>
    </lineage>
</organism>
<dbReference type="InterPro" id="IPR049783">
    <property type="entry name" value="ABC_perm_TupB-like"/>
</dbReference>
<dbReference type="AlphaFoldDB" id="A0A0H1R175"/>
<dbReference type="EMBL" id="JXOJ01000001">
    <property type="protein sequence ID" value="KLK88950.1"/>
    <property type="molecule type" value="Genomic_DNA"/>
</dbReference>
<accession>A0A0H1R175</accession>
<evidence type="ECO:0000256" key="2">
    <source>
        <dbReference type="ARBA" id="ARBA00022448"/>
    </source>
</evidence>
<keyword evidence="11" id="KW-1185">Reference proteome</keyword>
<dbReference type="InterPro" id="IPR000515">
    <property type="entry name" value="MetI-like"/>
</dbReference>